<organism evidence="2 3">
    <name type="scientific">Flavobacterium limicola</name>
    <dbReference type="NCBI Taxonomy" id="180441"/>
    <lineage>
        <taxon>Bacteria</taxon>
        <taxon>Pseudomonadati</taxon>
        <taxon>Bacteroidota</taxon>
        <taxon>Flavobacteriia</taxon>
        <taxon>Flavobacteriales</taxon>
        <taxon>Flavobacteriaceae</taxon>
        <taxon>Flavobacterium</taxon>
    </lineage>
</organism>
<gene>
    <name evidence="2" type="ORF">BC952_1607</name>
</gene>
<accession>A0A495S1V7</accession>
<comment type="caution">
    <text evidence="2">The sequence shown here is derived from an EMBL/GenBank/DDBJ whole genome shotgun (WGS) entry which is preliminary data.</text>
</comment>
<sequence length="325" mass="36906">MKKKLQIFISSTFTDLIEERQAAVEAVLRAGNIPAGMELFSAGNKSQLDTIKKWIGESDIYILILGGRYGSLENESQISYTEIEYRYALELDKPFFAIVVNDEMMKQKVHSQGQNVLELENQDKYKKFKEAVLSKVCRLCKDSSEIKLAILESIIDIQNQFDLTGWIKGDEIPDNTIILNELEIIRSERDVLQKKVLSLETLTKKASRNHSIGDYTYEEISKVLEAKTIVVPSAIINQDEDWETNALLAMVGFSASFTTGVTATMSTDIQRFITNKLVPTLLNFGLVERQKVRNTGMKMEYDKFVLSALGNKFLSLYQLEKADKK</sequence>
<dbReference type="Proteomes" id="UP000280091">
    <property type="component" value="Unassembled WGS sequence"/>
</dbReference>
<feature type="domain" description="DUF4062" evidence="1">
    <location>
        <begin position="6"/>
        <end position="88"/>
    </location>
</feature>
<dbReference type="EMBL" id="RBXA01000002">
    <property type="protein sequence ID" value="RKS93765.1"/>
    <property type="molecule type" value="Genomic_DNA"/>
</dbReference>
<dbReference type="InterPro" id="IPR025139">
    <property type="entry name" value="DUF4062"/>
</dbReference>
<reference evidence="2 3" key="1">
    <citation type="submission" date="2018-10" db="EMBL/GenBank/DDBJ databases">
        <title>Genomic Encyclopedia of Archaeal and Bacterial Type Strains, Phase II (KMG-II): from individual species to whole genera.</title>
        <authorList>
            <person name="Goeker M."/>
        </authorList>
    </citation>
    <scope>NUCLEOTIDE SEQUENCE [LARGE SCALE GENOMIC DNA]</scope>
    <source>
        <strain evidence="2 3">DSM 15094</strain>
    </source>
</reference>
<protein>
    <submittedName>
        <fullName evidence="2">Uncharacterized protein DUF4062</fullName>
    </submittedName>
</protein>
<evidence type="ECO:0000313" key="2">
    <source>
        <dbReference type="EMBL" id="RKS93765.1"/>
    </source>
</evidence>
<evidence type="ECO:0000259" key="1">
    <source>
        <dbReference type="Pfam" id="PF13271"/>
    </source>
</evidence>
<dbReference type="Pfam" id="PF13271">
    <property type="entry name" value="DUF4062"/>
    <property type="match status" value="1"/>
</dbReference>
<evidence type="ECO:0000313" key="3">
    <source>
        <dbReference type="Proteomes" id="UP000280091"/>
    </source>
</evidence>
<keyword evidence="3" id="KW-1185">Reference proteome</keyword>
<dbReference type="RefSeq" id="WP_121365032.1">
    <property type="nucleotide sequence ID" value="NZ_RBXA01000002.1"/>
</dbReference>
<dbReference type="OrthoDB" id="9810187at2"/>
<name>A0A495S1V7_9FLAO</name>
<dbReference type="AlphaFoldDB" id="A0A495S1V7"/>
<proteinExistence type="predicted"/>